<proteinExistence type="predicted"/>
<evidence type="ECO:0008006" key="2">
    <source>
        <dbReference type="Google" id="ProtNLM"/>
    </source>
</evidence>
<dbReference type="EMBL" id="UINC01036511">
    <property type="protein sequence ID" value="SVB30596.1"/>
    <property type="molecule type" value="Genomic_DNA"/>
</dbReference>
<name>A0A382CWL5_9ZZZZ</name>
<reference evidence="1" key="1">
    <citation type="submission" date="2018-05" db="EMBL/GenBank/DDBJ databases">
        <authorList>
            <person name="Lanie J.A."/>
            <person name="Ng W.-L."/>
            <person name="Kazmierczak K.M."/>
            <person name="Andrzejewski T.M."/>
            <person name="Davidsen T.M."/>
            <person name="Wayne K.J."/>
            <person name="Tettelin H."/>
            <person name="Glass J.I."/>
            <person name="Rusch D."/>
            <person name="Podicherti R."/>
            <person name="Tsui H.-C.T."/>
            <person name="Winkler M.E."/>
        </authorList>
    </citation>
    <scope>NUCLEOTIDE SEQUENCE</scope>
</reference>
<sequence>MLGNVVSNLVNKDENSGYKSVQWNAINDKGQPVSAGVYLYTIQAGDFRQTRKMVLLK</sequence>
<gene>
    <name evidence="1" type="ORF">METZ01_LOCUS183450</name>
</gene>
<organism evidence="1">
    <name type="scientific">marine metagenome</name>
    <dbReference type="NCBI Taxonomy" id="408172"/>
    <lineage>
        <taxon>unclassified sequences</taxon>
        <taxon>metagenomes</taxon>
        <taxon>ecological metagenomes</taxon>
    </lineage>
</organism>
<evidence type="ECO:0000313" key="1">
    <source>
        <dbReference type="EMBL" id="SVB30596.1"/>
    </source>
</evidence>
<dbReference type="Gene3D" id="2.60.40.4070">
    <property type="match status" value="1"/>
</dbReference>
<dbReference type="AlphaFoldDB" id="A0A382CWL5"/>
<protein>
    <recommendedName>
        <fullName evidence="2">FlgD Ig-like domain-containing protein</fullName>
    </recommendedName>
</protein>
<accession>A0A382CWL5</accession>